<feature type="transmembrane region" description="Helical" evidence="1">
    <location>
        <begin position="23"/>
        <end position="52"/>
    </location>
</feature>
<dbReference type="Proteomes" id="UP000679691">
    <property type="component" value="Unassembled WGS sequence"/>
</dbReference>
<keyword evidence="3" id="KW-1185">Reference proteome</keyword>
<organism evidence="2 3">
    <name type="scientific">Rhinopithecimicrobium faecis</name>
    <dbReference type="NCBI Taxonomy" id="2820698"/>
    <lineage>
        <taxon>Bacteria</taxon>
        <taxon>Pseudomonadati</taxon>
        <taxon>Bacteroidota</taxon>
        <taxon>Sphingobacteriia</taxon>
        <taxon>Sphingobacteriales</taxon>
        <taxon>Sphingobacteriaceae</taxon>
        <taxon>Rhinopithecimicrobium</taxon>
    </lineage>
</organism>
<protein>
    <recommendedName>
        <fullName evidence="4">Class IIb bacteriocin, lactobin A/cerein 7B family</fullName>
    </recommendedName>
</protein>
<proteinExistence type="predicted"/>
<dbReference type="EMBL" id="JAGKSB010000010">
    <property type="protein sequence ID" value="MBP3943799.1"/>
    <property type="molecule type" value="Genomic_DNA"/>
</dbReference>
<keyword evidence="1" id="KW-0472">Membrane</keyword>
<keyword evidence="1" id="KW-0812">Transmembrane</keyword>
<evidence type="ECO:0008006" key="4">
    <source>
        <dbReference type="Google" id="ProtNLM"/>
    </source>
</evidence>
<dbReference type="RefSeq" id="WP_353547299.1">
    <property type="nucleotide sequence ID" value="NZ_JAGKSB010000010.1"/>
</dbReference>
<reference evidence="2" key="1">
    <citation type="submission" date="2021-03" db="EMBL/GenBank/DDBJ databases">
        <authorList>
            <person name="Lu T."/>
            <person name="Wang Q."/>
            <person name="Han X."/>
        </authorList>
    </citation>
    <scope>NUCLEOTIDE SEQUENCE</scope>
    <source>
        <strain evidence="2">WQ 2009</strain>
    </source>
</reference>
<gene>
    <name evidence="2" type="ORF">J5U18_09510</name>
</gene>
<evidence type="ECO:0000313" key="3">
    <source>
        <dbReference type="Proteomes" id="UP000679691"/>
    </source>
</evidence>
<evidence type="ECO:0000256" key="1">
    <source>
        <dbReference type="SAM" id="Phobius"/>
    </source>
</evidence>
<comment type="caution">
    <text evidence="2">The sequence shown here is derived from an EMBL/GenBank/DDBJ whole genome shotgun (WGS) entry which is preliminary data.</text>
</comment>
<evidence type="ECO:0000313" key="2">
    <source>
        <dbReference type="EMBL" id="MBP3943799.1"/>
    </source>
</evidence>
<accession>A0A8T4HA85</accession>
<dbReference type="AlphaFoldDB" id="A0A8T4HA85"/>
<name>A0A8T4HA85_9SPHI</name>
<keyword evidence="1" id="KW-1133">Transmembrane helix</keyword>
<sequence>MENLSLNLETLSQEELIQIDGGILPVIAAGAILKGVGIGFGAVAAGVGLVAAAKELFS</sequence>